<reference evidence="1" key="1">
    <citation type="submission" date="2021-06" db="EMBL/GenBank/DDBJ databases">
        <title>Parelaphostrongylus tenuis whole genome reference sequence.</title>
        <authorList>
            <person name="Garwood T.J."/>
            <person name="Larsen P.A."/>
            <person name="Fountain-Jones N.M."/>
            <person name="Garbe J.R."/>
            <person name="Macchietto M.G."/>
            <person name="Kania S.A."/>
            <person name="Gerhold R.W."/>
            <person name="Richards J.E."/>
            <person name="Wolf T.M."/>
        </authorList>
    </citation>
    <scope>NUCLEOTIDE SEQUENCE</scope>
    <source>
        <strain evidence="1">MNPRO001-30</strain>
        <tissue evidence="1">Meninges</tissue>
    </source>
</reference>
<organism evidence="1 2">
    <name type="scientific">Parelaphostrongylus tenuis</name>
    <name type="common">Meningeal worm</name>
    <dbReference type="NCBI Taxonomy" id="148309"/>
    <lineage>
        <taxon>Eukaryota</taxon>
        <taxon>Metazoa</taxon>
        <taxon>Ecdysozoa</taxon>
        <taxon>Nematoda</taxon>
        <taxon>Chromadorea</taxon>
        <taxon>Rhabditida</taxon>
        <taxon>Rhabditina</taxon>
        <taxon>Rhabditomorpha</taxon>
        <taxon>Strongyloidea</taxon>
        <taxon>Metastrongylidae</taxon>
        <taxon>Parelaphostrongylus</taxon>
    </lineage>
</organism>
<accession>A0AAD5QZW3</accession>
<evidence type="ECO:0000313" key="2">
    <source>
        <dbReference type="Proteomes" id="UP001196413"/>
    </source>
</evidence>
<keyword evidence="2" id="KW-1185">Reference proteome</keyword>
<gene>
    <name evidence="1" type="ORF">KIN20_027741</name>
</gene>
<evidence type="ECO:0000313" key="1">
    <source>
        <dbReference type="EMBL" id="KAJ1366939.1"/>
    </source>
</evidence>
<protein>
    <submittedName>
        <fullName evidence="1">Uncharacterized protein</fullName>
    </submittedName>
</protein>
<name>A0AAD5QZW3_PARTN</name>
<comment type="caution">
    <text evidence="1">The sequence shown here is derived from an EMBL/GenBank/DDBJ whole genome shotgun (WGS) entry which is preliminary data.</text>
</comment>
<dbReference type="EMBL" id="JAHQIW010005722">
    <property type="protein sequence ID" value="KAJ1366939.1"/>
    <property type="molecule type" value="Genomic_DNA"/>
</dbReference>
<dbReference type="Proteomes" id="UP001196413">
    <property type="component" value="Unassembled WGS sequence"/>
</dbReference>
<sequence>MVYIGDTGADAQVPGIAGNIGAARAFVQRLVMQTVFGVLESQARNALLPNAKISSILDQLSINVSYEPMECPGVSITRMEEVKMDMTRRRCIIVGSTVTAICTAIGNNGGMCDTEMMNGVTITSVNTTYTSISGSLMTTNIITSNCSRMIWQAVVNRAVRMLASGLFASNFFSAIATVGGN</sequence>
<proteinExistence type="predicted"/>
<dbReference type="AlphaFoldDB" id="A0AAD5QZW3"/>